<keyword evidence="3" id="KW-1185">Reference proteome</keyword>
<dbReference type="InterPro" id="IPR007076">
    <property type="entry name" value="TfoX_N"/>
</dbReference>
<evidence type="ECO:0000259" key="1">
    <source>
        <dbReference type="Pfam" id="PF04993"/>
    </source>
</evidence>
<feature type="domain" description="TfoX N-terminal" evidence="1">
    <location>
        <begin position="13"/>
        <end position="104"/>
    </location>
</feature>
<evidence type="ECO:0000313" key="3">
    <source>
        <dbReference type="Proteomes" id="UP000005317"/>
    </source>
</evidence>
<proteinExistence type="predicted"/>
<dbReference type="Proteomes" id="UP000005317">
    <property type="component" value="Unassembled WGS sequence"/>
</dbReference>
<dbReference type="SUPFAM" id="SSF159894">
    <property type="entry name" value="YgaC/TfoX-N like"/>
    <property type="match status" value="1"/>
</dbReference>
<dbReference type="EMBL" id="JH651384">
    <property type="protein sequence ID" value="EIJ34859.1"/>
    <property type="molecule type" value="Genomic_DNA"/>
</dbReference>
<protein>
    <submittedName>
        <fullName evidence="2">TfoX domain-containing protein</fullName>
    </submittedName>
</protein>
<evidence type="ECO:0000313" key="2">
    <source>
        <dbReference type="EMBL" id="EIJ34859.1"/>
    </source>
</evidence>
<dbReference type="RefSeq" id="WP_002708777.1">
    <property type="nucleotide sequence ID" value="NZ_JH651384.1"/>
</dbReference>
<organism evidence="2 3">
    <name type="scientific">Thiothrix nivea (strain ATCC 35100 / DSM 5205 / JP2)</name>
    <dbReference type="NCBI Taxonomy" id="870187"/>
    <lineage>
        <taxon>Bacteria</taxon>
        <taxon>Pseudomonadati</taxon>
        <taxon>Pseudomonadota</taxon>
        <taxon>Gammaproteobacteria</taxon>
        <taxon>Thiotrichales</taxon>
        <taxon>Thiotrichaceae</taxon>
        <taxon>Thiothrix</taxon>
    </lineage>
</organism>
<accession>A0A656HI15</accession>
<dbReference type="OrthoDB" id="8687154at2"/>
<gene>
    <name evidence="2" type="ORF">Thini_2305</name>
</gene>
<dbReference type="PANTHER" id="PTHR36121:SF1">
    <property type="entry name" value="PROTEIN SXY"/>
    <property type="match status" value="1"/>
</dbReference>
<dbReference type="Gene3D" id="3.30.1460.30">
    <property type="entry name" value="YgaC/TfoX-N like chaperone"/>
    <property type="match status" value="1"/>
</dbReference>
<dbReference type="Pfam" id="PF04993">
    <property type="entry name" value="TfoX_N"/>
    <property type="match status" value="1"/>
</dbReference>
<dbReference type="AlphaFoldDB" id="A0A656HI15"/>
<name>A0A656HI15_THINJ</name>
<dbReference type="InterPro" id="IPR047525">
    <property type="entry name" value="TfoX-like"/>
</dbReference>
<sequence length="121" mass="13686" precursor="true">MPKQSEYVTYLLELLAPLGQVSARAMFGGHGIYRDDVMFGLVAYETLYFKVTADNQADYEQAGSQPFSYSKKDGKVAVMSYWTVPADLLEDQDQLLEWARKAYNIALKHKAPLKRGKKTKA</sequence>
<reference evidence="3" key="1">
    <citation type="journal article" date="2011" name="Stand. Genomic Sci.">
        <title>Genome sequence of the filamentous, gliding Thiothrix nivea neotype strain (JP2(T)).</title>
        <authorList>
            <person name="Lapidus A."/>
            <person name="Nolan M."/>
            <person name="Lucas S."/>
            <person name="Glavina Del Rio T."/>
            <person name="Tice H."/>
            <person name="Cheng J.F."/>
            <person name="Tapia R."/>
            <person name="Han C."/>
            <person name="Goodwin L."/>
            <person name="Pitluck S."/>
            <person name="Liolios K."/>
            <person name="Pagani I."/>
            <person name="Ivanova N."/>
            <person name="Huntemann M."/>
            <person name="Mavromatis K."/>
            <person name="Mikhailova N."/>
            <person name="Pati A."/>
            <person name="Chen A."/>
            <person name="Palaniappan K."/>
            <person name="Land M."/>
            <person name="Brambilla E.M."/>
            <person name="Rohde M."/>
            <person name="Abt B."/>
            <person name="Verbarg S."/>
            <person name="Goker M."/>
            <person name="Bristow J."/>
            <person name="Eisen J.A."/>
            <person name="Markowitz V."/>
            <person name="Hugenholtz P."/>
            <person name="Kyrpides N.C."/>
            <person name="Klenk H.P."/>
            <person name="Woyke T."/>
        </authorList>
    </citation>
    <scope>NUCLEOTIDE SEQUENCE [LARGE SCALE GENOMIC DNA]</scope>
    <source>
        <strain evidence="3">ATCC 35100 / DSM 5205 / JP2</strain>
    </source>
</reference>
<dbReference type="PANTHER" id="PTHR36121">
    <property type="entry name" value="PROTEIN SXY"/>
    <property type="match status" value="1"/>
</dbReference>